<protein>
    <recommendedName>
        <fullName evidence="3">Uridine kinase</fullName>
    </recommendedName>
</protein>
<gene>
    <name evidence="1" type="ORF">RDV89_17580</name>
</gene>
<reference evidence="1 2" key="1">
    <citation type="submission" date="2023-08" db="EMBL/GenBank/DDBJ databases">
        <title>Nocardioides seae sp. nov., a bacterium isolated from a soil.</title>
        <authorList>
            <person name="Wang X."/>
        </authorList>
    </citation>
    <scope>NUCLEOTIDE SEQUENCE [LARGE SCALE GENOMIC DNA]</scope>
    <source>
        <strain evidence="1 2">YZH12</strain>
    </source>
</reference>
<proteinExistence type="predicted"/>
<evidence type="ECO:0000313" key="2">
    <source>
        <dbReference type="Proteomes" id="UP001268542"/>
    </source>
</evidence>
<dbReference type="Proteomes" id="UP001268542">
    <property type="component" value="Unassembled WGS sequence"/>
</dbReference>
<accession>A0ABU3Q0L7</accession>
<dbReference type="EMBL" id="JAVYII010000009">
    <property type="protein sequence ID" value="MDT9594904.1"/>
    <property type="molecule type" value="Genomic_DNA"/>
</dbReference>
<keyword evidence="2" id="KW-1185">Reference proteome</keyword>
<evidence type="ECO:0000313" key="1">
    <source>
        <dbReference type="EMBL" id="MDT9594904.1"/>
    </source>
</evidence>
<organism evidence="1 2">
    <name type="scientific">Nocardioides imazamoxiresistens</name>
    <dbReference type="NCBI Taxonomy" id="3231893"/>
    <lineage>
        <taxon>Bacteria</taxon>
        <taxon>Bacillati</taxon>
        <taxon>Actinomycetota</taxon>
        <taxon>Actinomycetes</taxon>
        <taxon>Propionibacteriales</taxon>
        <taxon>Nocardioidaceae</taxon>
        <taxon>Nocardioides</taxon>
    </lineage>
</organism>
<dbReference type="Gene3D" id="3.40.50.300">
    <property type="entry name" value="P-loop containing nucleotide triphosphate hydrolases"/>
    <property type="match status" value="1"/>
</dbReference>
<dbReference type="RefSeq" id="WP_315735141.1">
    <property type="nucleotide sequence ID" value="NZ_JAVYII010000009.1"/>
</dbReference>
<dbReference type="InterPro" id="IPR027417">
    <property type="entry name" value="P-loop_NTPase"/>
</dbReference>
<name>A0ABU3Q0L7_9ACTN</name>
<sequence>MEGATALAPPDAVVVVDATFLQVDALEGHLDEVVFLQVDDAVATARGVARDADALGGAAAAAAAYETRYAAACRIYLAERDPAARAGVLIDHDDPRHPRVVRPASLRR</sequence>
<evidence type="ECO:0008006" key="3">
    <source>
        <dbReference type="Google" id="ProtNLM"/>
    </source>
</evidence>
<comment type="caution">
    <text evidence="1">The sequence shown here is derived from an EMBL/GenBank/DDBJ whole genome shotgun (WGS) entry which is preliminary data.</text>
</comment>